<name>A0A853AM47_9PSEU</name>
<evidence type="ECO:0000256" key="2">
    <source>
        <dbReference type="ARBA" id="ARBA00022771"/>
    </source>
</evidence>
<dbReference type="AlphaFoldDB" id="A0A853AM47"/>
<protein>
    <submittedName>
        <fullName evidence="7">RNA polymerase-binding transcription factor DksA</fullName>
    </submittedName>
</protein>
<comment type="caution">
    <text evidence="7">The sequence shown here is derived from an EMBL/GenBank/DDBJ whole genome shotgun (WGS) entry which is preliminary data.</text>
</comment>
<dbReference type="PROSITE" id="PS51128">
    <property type="entry name" value="ZF_DKSA_2"/>
    <property type="match status" value="1"/>
</dbReference>
<dbReference type="SUPFAM" id="SSF57716">
    <property type="entry name" value="Glucocorticoid receptor-like (DNA-binding domain)"/>
    <property type="match status" value="1"/>
</dbReference>
<gene>
    <name evidence="7" type="ORF">HNR68_002749</name>
</gene>
<evidence type="ECO:0000256" key="1">
    <source>
        <dbReference type="ARBA" id="ARBA00022723"/>
    </source>
</evidence>
<dbReference type="InterPro" id="IPR000962">
    <property type="entry name" value="Znf_DskA_TraR"/>
</dbReference>
<feature type="domain" description="Zinc finger DksA/TraR C4-type" evidence="6">
    <location>
        <begin position="87"/>
        <end position="119"/>
    </location>
</feature>
<dbReference type="PROSITE" id="PS01102">
    <property type="entry name" value="ZF_DKSA_1"/>
    <property type="match status" value="1"/>
</dbReference>
<dbReference type="Gene3D" id="1.20.120.910">
    <property type="entry name" value="DksA, coiled-coil domain"/>
    <property type="match status" value="1"/>
</dbReference>
<dbReference type="PANTHER" id="PTHR33823">
    <property type="entry name" value="RNA POLYMERASE-BINDING TRANSCRIPTION FACTOR DKSA-RELATED"/>
    <property type="match status" value="1"/>
</dbReference>
<evidence type="ECO:0000259" key="6">
    <source>
        <dbReference type="Pfam" id="PF01258"/>
    </source>
</evidence>
<keyword evidence="3" id="KW-0862">Zinc</keyword>
<dbReference type="EMBL" id="JACCFJ010000001">
    <property type="protein sequence ID" value="NYI84119.1"/>
    <property type="molecule type" value="Genomic_DNA"/>
</dbReference>
<proteinExistence type="predicted"/>
<dbReference type="InterPro" id="IPR020458">
    <property type="entry name" value="Znf_DskA_TraR_CS"/>
</dbReference>
<evidence type="ECO:0000313" key="7">
    <source>
        <dbReference type="EMBL" id="NYI84119.1"/>
    </source>
</evidence>
<evidence type="ECO:0000256" key="5">
    <source>
        <dbReference type="SAM" id="Coils"/>
    </source>
</evidence>
<keyword evidence="8" id="KW-1185">Reference proteome</keyword>
<dbReference type="GO" id="GO:0008270">
    <property type="term" value="F:zinc ion binding"/>
    <property type="evidence" value="ECO:0007669"/>
    <property type="project" value="UniProtKB-KW"/>
</dbReference>
<organism evidence="7 8">
    <name type="scientific">Saccharopolyspora hordei</name>
    <dbReference type="NCBI Taxonomy" id="1838"/>
    <lineage>
        <taxon>Bacteria</taxon>
        <taxon>Bacillati</taxon>
        <taxon>Actinomycetota</taxon>
        <taxon>Actinomycetes</taxon>
        <taxon>Pseudonocardiales</taxon>
        <taxon>Pseudonocardiaceae</taxon>
        <taxon>Saccharopolyspora</taxon>
    </lineage>
</organism>
<accession>A0A853AM47</accession>
<dbReference type="Proteomes" id="UP000587002">
    <property type="component" value="Unassembled WGS sequence"/>
</dbReference>
<keyword evidence="2" id="KW-0863">Zinc-finger</keyword>
<evidence type="ECO:0000256" key="3">
    <source>
        <dbReference type="ARBA" id="ARBA00022833"/>
    </source>
</evidence>
<dbReference type="PANTHER" id="PTHR33823:SF4">
    <property type="entry name" value="GENERAL STRESS PROTEIN 16O"/>
    <property type="match status" value="1"/>
</dbReference>
<keyword evidence="5" id="KW-0175">Coiled coil</keyword>
<evidence type="ECO:0000313" key="8">
    <source>
        <dbReference type="Proteomes" id="UP000587002"/>
    </source>
</evidence>
<dbReference type="Pfam" id="PF01258">
    <property type="entry name" value="zf-dskA_traR"/>
    <property type="match status" value="1"/>
</dbReference>
<dbReference type="RefSeq" id="WP_179721060.1">
    <property type="nucleotide sequence ID" value="NZ_BAABFH010000001.1"/>
</dbReference>
<evidence type="ECO:0000256" key="4">
    <source>
        <dbReference type="PROSITE-ProRule" id="PRU00510"/>
    </source>
</evidence>
<feature type="coiled-coil region" evidence="5">
    <location>
        <begin position="60"/>
        <end position="87"/>
    </location>
</feature>
<keyword evidence="1" id="KW-0479">Metal-binding</keyword>
<feature type="zinc finger region" description="dksA C4-type" evidence="4">
    <location>
        <begin position="92"/>
        <end position="116"/>
    </location>
</feature>
<reference evidence="7 8" key="1">
    <citation type="submission" date="2020-07" db="EMBL/GenBank/DDBJ databases">
        <title>Sequencing the genomes of 1000 actinobacteria strains.</title>
        <authorList>
            <person name="Klenk H.-P."/>
        </authorList>
    </citation>
    <scope>NUCLEOTIDE SEQUENCE [LARGE SCALE GENOMIC DNA]</scope>
    <source>
        <strain evidence="7 8">DSM 44065</strain>
    </source>
</reference>
<sequence>MREPPCDAAAVRQRLARERATALARAESLRRRLDEIGDASTWTGADDEHDPEGATLAYERAQAQGLLVDARHELEALDRALAQVEQGAYGVCERCGEPIAVERLDALPATTTCISCASSRR</sequence>